<evidence type="ECO:0000313" key="7">
    <source>
        <dbReference type="Proteomes" id="UP000236598"/>
    </source>
</evidence>
<protein>
    <submittedName>
        <fullName evidence="4">Uncharacterized protein</fullName>
    </submittedName>
</protein>
<dbReference type="Proteomes" id="UP001190091">
    <property type="component" value="Unassembled WGS sequence"/>
</dbReference>
<evidence type="ECO:0000313" key="4">
    <source>
        <dbReference type="EMBL" id="PNY69696.1"/>
    </source>
</evidence>
<evidence type="ECO:0000313" key="8">
    <source>
        <dbReference type="Proteomes" id="UP000253687"/>
    </source>
</evidence>
<evidence type="ECO:0000313" key="9">
    <source>
        <dbReference type="Proteomes" id="UP000532204"/>
    </source>
</evidence>
<reference evidence="1" key="5">
    <citation type="submission" date="2023-10" db="EMBL/GenBank/DDBJ databases">
        <authorList>
            <person name="Leclercq S."/>
        </authorList>
    </citation>
    <scope>NUCLEOTIDE SEQUENCE</scope>
    <source>
        <strain evidence="1">F848</strain>
    </source>
</reference>
<proteinExistence type="predicted"/>
<dbReference type="RefSeq" id="WP_001064590.1">
    <property type="nucleotide sequence ID" value="NZ_CABGZL010000001.1"/>
</dbReference>
<dbReference type="EMBL" id="CAUZHL010000002">
    <property type="protein sequence ID" value="CAK1208836.1"/>
    <property type="molecule type" value="Genomic_DNA"/>
</dbReference>
<evidence type="ECO:0000313" key="1">
    <source>
        <dbReference type="EMBL" id="CAK1208836.1"/>
    </source>
</evidence>
<dbReference type="EMBL" id="QOGZ01000100">
    <property type="protein sequence ID" value="RDA29078.1"/>
    <property type="molecule type" value="Genomic_DNA"/>
</dbReference>
<dbReference type="Proteomes" id="UP000532204">
    <property type="component" value="Unassembled WGS sequence"/>
</dbReference>
<gene>
    <name evidence="3" type="ORF">BMT91_16205</name>
    <name evidence="4" type="ORF">C2M16_01165</name>
    <name evidence="5" type="ORF">DTL43_27340</name>
    <name evidence="2" type="ORF">E6D34_20700</name>
    <name evidence="1" type="ORF">FGAF848_14070</name>
</gene>
<dbReference type="EMBL" id="AASEBA010000049">
    <property type="protein sequence ID" value="EFC9751633.1"/>
    <property type="molecule type" value="Genomic_DNA"/>
</dbReference>
<dbReference type="EMBL" id="MPAF01000029">
    <property type="protein sequence ID" value="OOK26683.1"/>
    <property type="molecule type" value="Genomic_DNA"/>
</dbReference>
<accession>A0A1M2SQU9</accession>
<dbReference type="AlphaFoldDB" id="A0A1M2SQU9"/>
<evidence type="ECO:0000313" key="3">
    <source>
        <dbReference type="EMBL" id="OOK26683.1"/>
    </source>
</evidence>
<dbReference type="EMBL" id="PPHQ01000001">
    <property type="protein sequence ID" value="PNY69696.1"/>
    <property type="molecule type" value="Genomic_DNA"/>
</dbReference>
<reference evidence="3 6" key="1">
    <citation type="submission" date="2016-10" db="EMBL/GenBank/DDBJ databases">
        <title>Whole genome sequences of antibiotic resistant commensal Escherichia coli from healthy Australian adults.</title>
        <authorList>
            <person name="Moran R.A."/>
            <person name="Anantham S."/>
            <person name="Nigro S.J."/>
            <person name="Holt K.E."/>
            <person name="Hall R.M."/>
        </authorList>
    </citation>
    <scope>NUCLEOTIDE SEQUENCE [LARGE SCALE GENOMIC DNA]</scope>
    <source>
        <strain evidence="3 6">2.3-R4</strain>
    </source>
</reference>
<reference evidence="2 9" key="4">
    <citation type="submission" date="2019-05" db="EMBL/GenBank/DDBJ databases">
        <authorList>
            <consortium name="NARMS: The National Antimicrobial Resistance Monitoring System"/>
        </authorList>
    </citation>
    <scope>NUCLEOTIDE SEQUENCE [LARGE SCALE GENOMIC DNA]</scope>
    <source>
        <strain evidence="2 9">CVM N18EC122</strain>
    </source>
</reference>
<dbReference type="Proteomes" id="UP000253687">
    <property type="component" value="Unassembled WGS sequence"/>
</dbReference>
<evidence type="ECO:0000313" key="5">
    <source>
        <dbReference type="EMBL" id="RDA29078.1"/>
    </source>
</evidence>
<reference evidence="5 8" key="3">
    <citation type="submission" date="2018-07" db="EMBL/GenBank/DDBJ databases">
        <title>Whole Genome Sequence Analysis of Avian Pathogenic E. coli - An Australian Perspective.</title>
        <authorList>
            <person name="Cummins M.L."/>
            <person name="Reid C.J."/>
            <person name="Roy Chowdhury P."/>
            <person name="Bushell R."/>
            <person name="Esbert N."/>
            <person name="Tivendale K.A."/>
            <person name="Noormohammadi A.H."/>
            <person name="Islam S."/>
            <person name="Marenda M.S."/>
            <person name="Browning G.F."/>
            <person name="Markham P.F."/>
            <person name="Djordjevic S.P."/>
        </authorList>
    </citation>
    <scope>NUCLEOTIDE SEQUENCE [LARGE SCALE GENOMIC DNA]</scope>
    <source>
        <strain evidence="5 8">AVC211</strain>
    </source>
</reference>
<evidence type="ECO:0000313" key="2">
    <source>
        <dbReference type="EMBL" id="EFC9751633.1"/>
    </source>
</evidence>
<reference evidence="4 7" key="2">
    <citation type="submission" date="2018-01" db="EMBL/GenBank/DDBJ databases">
        <title>Draft Genomic Sequencing Of Potential Extraintestinal Pathogenic Escherichia coli B8S18 Isolated From Retail Chicken Skin.</title>
        <authorList>
            <person name="Xu A."/>
            <person name="Tilman S."/>
            <person name="Wisser-Parker K."/>
            <person name="Sheen S."/>
            <person name="Sommers C."/>
        </authorList>
    </citation>
    <scope>NUCLEOTIDE SEQUENCE [LARGE SCALE GENOMIC DNA]</scope>
    <source>
        <strain evidence="4 7">B8S18Com</strain>
    </source>
</reference>
<evidence type="ECO:0000313" key="6">
    <source>
        <dbReference type="Proteomes" id="UP000188855"/>
    </source>
</evidence>
<sequence length="63" mass="7506">MNNQELQNKALSIIMRQREKTRREINKALTRTENLKVPDKFALDPFVEKYPRRLKANKNRPPG</sequence>
<dbReference type="Proteomes" id="UP000236598">
    <property type="component" value="Unassembled WGS sequence"/>
</dbReference>
<name>A0A1M2SQU9_ECOLX</name>
<dbReference type="Proteomes" id="UP000188855">
    <property type="component" value="Unassembled WGS sequence"/>
</dbReference>
<organism evidence="4 7">
    <name type="scientific">Escherichia coli</name>
    <dbReference type="NCBI Taxonomy" id="562"/>
    <lineage>
        <taxon>Bacteria</taxon>
        <taxon>Pseudomonadati</taxon>
        <taxon>Pseudomonadota</taxon>
        <taxon>Gammaproteobacteria</taxon>
        <taxon>Enterobacterales</taxon>
        <taxon>Enterobacteriaceae</taxon>
        <taxon>Escherichia</taxon>
    </lineage>
</organism>
<comment type="caution">
    <text evidence="4">The sequence shown here is derived from an EMBL/GenBank/DDBJ whole genome shotgun (WGS) entry which is preliminary data.</text>
</comment>